<comment type="caution">
    <text evidence="1">The sequence shown here is derived from an EMBL/GenBank/DDBJ whole genome shotgun (WGS) entry which is preliminary data.</text>
</comment>
<name>A0A4Y2L4G0_ARAVE</name>
<dbReference type="EMBL" id="BGPR01005369">
    <property type="protein sequence ID" value="GBN09535.1"/>
    <property type="molecule type" value="Genomic_DNA"/>
</dbReference>
<dbReference type="Proteomes" id="UP000499080">
    <property type="component" value="Unassembled WGS sequence"/>
</dbReference>
<gene>
    <name evidence="1" type="ORF">AVEN_166018_1</name>
</gene>
<evidence type="ECO:0000313" key="2">
    <source>
        <dbReference type="Proteomes" id="UP000499080"/>
    </source>
</evidence>
<reference evidence="1 2" key="1">
    <citation type="journal article" date="2019" name="Sci. Rep.">
        <title>Orb-weaving spider Araneus ventricosus genome elucidates the spidroin gene catalogue.</title>
        <authorList>
            <person name="Kono N."/>
            <person name="Nakamura H."/>
            <person name="Ohtoshi R."/>
            <person name="Moran D.A.P."/>
            <person name="Shinohara A."/>
            <person name="Yoshida Y."/>
            <person name="Fujiwara M."/>
            <person name="Mori M."/>
            <person name="Tomita M."/>
            <person name="Arakawa K."/>
        </authorList>
    </citation>
    <scope>NUCLEOTIDE SEQUENCE [LARGE SCALE GENOMIC DNA]</scope>
</reference>
<dbReference type="AlphaFoldDB" id="A0A4Y2L4G0"/>
<organism evidence="1 2">
    <name type="scientific">Araneus ventricosus</name>
    <name type="common">Orbweaver spider</name>
    <name type="synonym">Epeira ventricosa</name>
    <dbReference type="NCBI Taxonomy" id="182803"/>
    <lineage>
        <taxon>Eukaryota</taxon>
        <taxon>Metazoa</taxon>
        <taxon>Ecdysozoa</taxon>
        <taxon>Arthropoda</taxon>
        <taxon>Chelicerata</taxon>
        <taxon>Arachnida</taxon>
        <taxon>Araneae</taxon>
        <taxon>Araneomorphae</taxon>
        <taxon>Entelegynae</taxon>
        <taxon>Araneoidea</taxon>
        <taxon>Araneidae</taxon>
        <taxon>Araneus</taxon>
    </lineage>
</organism>
<protein>
    <submittedName>
        <fullName evidence="1">Uncharacterized protein</fullName>
    </submittedName>
</protein>
<evidence type="ECO:0000313" key="1">
    <source>
        <dbReference type="EMBL" id="GBN09535.1"/>
    </source>
</evidence>
<sequence>MTSFLIKSSTRAKLNPRLRSSLLNTCFLRLFPVLLRSTVQGTWLLEAPMYAPPPASLTDKMNPIQLIDKILLAMLDSVLVKNE</sequence>
<accession>A0A4Y2L4G0</accession>
<proteinExistence type="predicted"/>
<keyword evidence="2" id="KW-1185">Reference proteome</keyword>